<feature type="domain" description="Gfo/Idh/MocA-like oxidoreductase N-terminal" evidence="3">
    <location>
        <begin position="20"/>
        <end position="135"/>
    </location>
</feature>
<sequence>MTGLVLPGPRLLDPAGVPPLRWAVVGTGIGAAFVASLHAHTPQRVVLWVARDAARTREVARRHGVERSTTDLAAALADPEVDAVHVATPHPLHRDQALAAIAAGKHVLVEKPIAMTAVDAAAITSAAAGAGVLAMEAMWTRYLPQTDVLRQVLAEGLLGEPRLVRADLGSAVPYDATSRLWNPDLGGGALLDVGIYPISLASMVLGPPAAITATGRLAPSGVDAAAHVLIGAAGGGAALLSTSLDTALPAVAGVVGSEGHTEIAAPFYAPTALTVTVGPEGSTRTATWTHPPTDGPTDGYAYQATAFAHYVAQGRVESPLHTHSETVSVLATIDEVRRQLGA</sequence>
<gene>
    <name evidence="5" type="ORF">ACFFRI_22010</name>
</gene>
<reference evidence="5 6" key="1">
    <citation type="submission" date="2024-09" db="EMBL/GenBank/DDBJ databases">
        <authorList>
            <person name="Sun Q."/>
            <person name="Mori K."/>
        </authorList>
    </citation>
    <scope>NUCLEOTIDE SEQUENCE [LARGE SCALE GENOMIC DNA]</scope>
    <source>
        <strain evidence="5 6">JCM 9626</strain>
    </source>
</reference>
<dbReference type="Gene3D" id="3.40.50.720">
    <property type="entry name" value="NAD(P)-binding Rossmann-like Domain"/>
    <property type="match status" value="1"/>
</dbReference>
<keyword evidence="6" id="KW-1185">Reference proteome</keyword>
<organism evidence="5 6">
    <name type="scientific">Nocardioides plantarum</name>
    <dbReference type="NCBI Taxonomy" id="29299"/>
    <lineage>
        <taxon>Bacteria</taxon>
        <taxon>Bacillati</taxon>
        <taxon>Actinomycetota</taxon>
        <taxon>Actinomycetes</taxon>
        <taxon>Propionibacteriales</taxon>
        <taxon>Nocardioidaceae</taxon>
        <taxon>Nocardioides</taxon>
    </lineage>
</organism>
<comment type="similarity">
    <text evidence="1">Belongs to the Gfo/Idh/MocA family.</text>
</comment>
<evidence type="ECO:0000256" key="2">
    <source>
        <dbReference type="ARBA" id="ARBA00023002"/>
    </source>
</evidence>
<dbReference type="Pfam" id="PF22725">
    <property type="entry name" value="GFO_IDH_MocA_C3"/>
    <property type="match status" value="1"/>
</dbReference>
<accession>A0ABV5KIL6</accession>
<dbReference type="Pfam" id="PF01408">
    <property type="entry name" value="GFO_IDH_MocA"/>
    <property type="match status" value="1"/>
</dbReference>
<protein>
    <submittedName>
        <fullName evidence="5">Gfo/Idh/MocA family protein</fullName>
    </submittedName>
</protein>
<dbReference type="InterPro" id="IPR000683">
    <property type="entry name" value="Gfo/Idh/MocA-like_OxRdtase_N"/>
</dbReference>
<dbReference type="RefSeq" id="WP_211351345.1">
    <property type="nucleotide sequence ID" value="NZ_JBHMDG010000046.1"/>
</dbReference>
<name>A0ABV5KIL6_9ACTN</name>
<evidence type="ECO:0000256" key="1">
    <source>
        <dbReference type="ARBA" id="ARBA00010928"/>
    </source>
</evidence>
<keyword evidence="2" id="KW-0560">Oxidoreductase</keyword>
<dbReference type="InterPro" id="IPR055170">
    <property type="entry name" value="GFO_IDH_MocA-like_dom"/>
</dbReference>
<evidence type="ECO:0000259" key="4">
    <source>
        <dbReference type="Pfam" id="PF22725"/>
    </source>
</evidence>
<evidence type="ECO:0000313" key="6">
    <source>
        <dbReference type="Proteomes" id="UP001589750"/>
    </source>
</evidence>
<dbReference type="Proteomes" id="UP001589750">
    <property type="component" value="Unassembled WGS sequence"/>
</dbReference>
<dbReference type="PANTHER" id="PTHR22604">
    <property type="entry name" value="OXIDOREDUCTASES"/>
    <property type="match status" value="1"/>
</dbReference>
<evidence type="ECO:0000259" key="3">
    <source>
        <dbReference type="Pfam" id="PF01408"/>
    </source>
</evidence>
<dbReference type="SUPFAM" id="SSF55347">
    <property type="entry name" value="Glyceraldehyde-3-phosphate dehydrogenase-like, C-terminal domain"/>
    <property type="match status" value="1"/>
</dbReference>
<feature type="domain" description="GFO/IDH/MocA-like oxidoreductase" evidence="4">
    <location>
        <begin position="149"/>
        <end position="260"/>
    </location>
</feature>
<dbReference type="InterPro" id="IPR050984">
    <property type="entry name" value="Gfo/Idh/MocA_domain"/>
</dbReference>
<evidence type="ECO:0000313" key="5">
    <source>
        <dbReference type="EMBL" id="MFB9315735.1"/>
    </source>
</evidence>
<dbReference type="PANTHER" id="PTHR22604:SF105">
    <property type="entry name" value="TRANS-1,2-DIHYDROBENZENE-1,2-DIOL DEHYDROGENASE"/>
    <property type="match status" value="1"/>
</dbReference>
<dbReference type="SUPFAM" id="SSF51735">
    <property type="entry name" value="NAD(P)-binding Rossmann-fold domains"/>
    <property type="match status" value="1"/>
</dbReference>
<dbReference type="EMBL" id="JBHMDG010000046">
    <property type="protein sequence ID" value="MFB9315735.1"/>
    <property type="molecule type" value="Genomic_DNA"/>
</dbReference>
<comment type="caution">
    <text evidence="5">The sequence shown here is derived from an EMBL/GenBank/DDBJ whole genome shotgun (WGS) entry which is preliminary data.</text>
</comment>
<dbReference type="InterPro" id="IPR036291">
    <property type="entry name" value="NAD(P)-bd_dom_sf"/>
</dbReference>
<proteinExistence type="inferred from homology"/>
<dbReference type="Gene3D" id="3.30.360.10">
    <property type="entry name" value="Dihydrodipicolinate Reductase, domain 2"/>
    <property type="match status" value="1"/>
</dbReference>